<dbReference type="EMBL" id="LDXK01000003">
    <property type="protein sequence ID" value="KRT67397.1"/>
    <property type="molecule type" value="Genomic_DNA"/>
</dbReference>
<dbReference type="AlphaFoldDB" id="A0A0T5ZXM3"/>
<evidence type="ECO:0000313" key="2">
    <source>
        <dbReference type="Proteomes" id="UP000051297"/>
    </source>
</evidence>
<name>A0A0T5ZXM3_UNCKA</name>
<evidence type="ECO:0000313" key="1">
    <source>
        <dbReference type="EMBL" id="KRT67397.1"/>
    </source>
</evidence>
<gene>
    <name evidence="1" type="primary">gwc1</name>
    <name evidence="1" type="ORF">XU08_C0003G0071</name>
</gene>
<reference evidence="1 2" key="1">
    <citation type="submission" date="2015-05" db="EMBL/GenBank/DDBJ databases">
        <title>Critical biogeochemical functions in the subsurface are associated with bacteria from new phyla and little studied lineages.</title>
        <authorList>
            <person name="Hug L.A."/>
            <person name="Thomas B.C."/>
            <person name="Sharon I."/>
            <person name="Brown C.T."/>
            <person name="Sharma R."/>
            <person name="Hettich R.L."/>
            <person name="Wilkins M.J."/>
            <person name="Williams K.H."/>
            <person name="Singh A."/>
            <person name="Banfield J.F."/>
        </authorList>
    </citation>
    <scope>NUCLEOTIDE SEQUENCE [LARGE SCALE GENOMIC DNA]</scope>
    <source>
        <strain evidence="1">CSP1-7</strain>
    </source>
</reference>
<sequence length="123" mass="14234">MKRPAILLLIILALFFLTALVRSYILIRARGGELDRLRGQVDLLQGKVDEREGALSYYKSPEFIYKEALEQLGWTRRGEVIPDLPDWKGKDIEIEDKPAGSSIAAVAEPLPYWKRWRNLFFEN</sequence>
<dbReference type="Proteomes" id="UP000051297">
    <property type="component" value="Unassembled WGS sequence"/>
</dbReference>
<organism evidence="1 2">
    <name type="scientific">candidate division WWE3 bacterium CSP1-7</name>
    <dbReference type="NCBI Taxonomy" id="1576480"/>
    <lineage>
        <taxon>Bacteria</taxon>
        <taxon>Katanobacteria</taxon>
    </lineage>
</organism>
<protein>
    <submittedName>
        <fullName evidence="1">Gwc1 protein</fullName>
    </submittedName>
</protein>
<comment type="caution">
    <text evidence="1">The sequence shown here is derived from an EMBL/GenBank/DDBJ whole genome shotgun (WGS) entry which is preliminary data.</text>
</comment>
<accession>A0A0T5ZXM3</accession>
<proteinExistence type="predicted"/>